<dbReference type="PANTHER" id="PTHR33067:SF9">
    <property type="entry name" value="RNA-DIRECTED DNA POLYMERASE"/>
    <property type="match status" value="1"/>
</dbReference>
<keyword evidence="2" id="KW-1185">Reference proteome</keyword>
<protein>
    <recommendedName>
        <fullName evidence="3">Aspartic peptidase DDI1-type domain-containing protein</fullName>
    </recommendedName>
</protein>
<dbReference type="EMBL" id="JBEDUW010000006">
    <property type="protein sequence ID" value="KAK9922047.1"/>
    <property type="molecule type" value="Genomic_DNA"/>
</dbReference>
<organism evidence="1 2">
    <name type="scientific">Rubus argutus</name>
    <name type="common">Southern blackberry</name>
    <dbReference type="NCBI Taxonomy" id="59490"/>
    <lineage>
        <taxon>Eukaryota</taxon>
        <taxon>Viridiplantae</taxon>
        <taxon>Streptophyta</taxon>
        <taxon>Embryophyta</taxon>
        <taxon>Tracheophyta</taxon>
        <taxon>Spermatophyta</taxon>
        <taxon>Magnoliopsida</taxon>
        <taxon>eudicotyledons</taxon>
        <taxon>Gunneridae</taxon>
        <taxon>Pentapetalae</taxon>
        <taxon>rosids</taxon>
        <taxon>fabids</taxon>
        <taxon>Rosales</taxon>
        <taxon>Rosaceae</taxon>
        <taxon>Rosoideae</taxon>
        <taxon>Rosoideae incertae sedis</taxon>
        <taxon>Rubus</taxon>
    </lineage>
</organism>
<proteinExistence type="predicted"/>
<evidence type="ECO:0008006" key="3">
    <source>
        <dbReference type="Google" id="ProtNLM"/>
    </source>
</evidence>
<sequence length="380" mass="42793">MHKKKLQDGERFVLKEEISAIIQRRVSPDIHDPTSFVIGCTIGEHFFKGALMDMGTNINIMPLATFRKLAIGSLQPTSISVQLADGTFRMPLGIVEDVLIRVDKFILPADFVILDMDEDPKTDNGLPIILGCPFMAIAGAKVNVQKGTVKLKVLGEKVKLQVFQPIYPHNVIKEVFSTDLVKGNQAKRERIFGPLNPPKPLIQDLPLPVTANQELSYLDDDDDDMFEDFVNSYGKNDREFAFSSLESEPDIIVTSLPVDESTATPQRLEVVQHTSTIHERDRGILPTPYVPPHRRMFMPIPYLHPHEHRISSSFESFKMSSPPCSEVQLEAIQCLREILGIGVNKMKTNEWYPPPHASYKSMVAPYMSCYGGRQMYFAPP</sequence>
<gene>
    <name evidence="1" type="ORF">M0R45_030529</name>
</gene>
<evidence type="ECO:0000313" key="2">
    <source>
        <dbReference type="Proteomes" id="UP001457282"/>
    </source>
</evidence>
<accession>A0AAW1WC61</accession>
<comment type="caution">
    <text evidence="1">The sequence shown here is derived from an EMBL/GenBank/DDBJ whole genome shotgun (WGS) entry which is preliminary data.</text>
</comment>
<reference evidence="1 2" key="1">
    <citation type="journal article" date="2023" name="G3 (Bethesda)">
        <title>A chromosome-length genome assembly and annotation of blackberry (Rubus argutus, cv. 'Hillquist').</title>
        <authorList>
            <person name="Bruna T."/>
            <person name="Aryal R."/>
            <person name="Dudchenko O."/>
            <person name="Sargent D.J."/>
            <person name="Mead D."/>
            <person name="Buti M."/>
            <person name="Cavallini A."/>
            <person name="Hytonen T."/>
            <person name="Andres J."/>
            <person name="Pham M."/>
            <person name="Weisz D."/>
            <person name="Mascagni F."/>
            <person name="Usai G."/>
            <person name="Natali L."/>
            <person name="Bassil N."/>
            <person name="Fernandez G.E."/>
            <person name="Lomsadze A."/>
            <person name="Armour M."/>
            <person name="Olukolu B."/>
            <person name="Poorten T."/>
            <person name="Britton C."/>
            <person name="Davik J."/>
            <person name="Ashrafi H."/>
            <person name="Aiden E.L."/>
            <person name="Borodovsky M."/>
            <person name="Worthington M."/>
        </authorList>
    </citation>
    <scope>NUCLEOTIDE SEQUENCE [LARGE SCALE GENOMIC DNA]</scope>
    <source>
        <strain evidence="1">PI 553951</strain>
    </source>
</reference>
<name>A0AAW1WC61_RUBAR</name>
<dbReference type="AlphaFoldDB" id="A0AAW1WC61"/>
<evidence type="ECO:0000313" key="1">
    <source>
        <dbReference type="EMBL" id="KAK9922047.1"/>
    </source>
</evidence>
<dbReference type="Gene3D" id="2.40.70.10">
    <property type="entry name" value="Acid Proteases"/>
    <property type="match status" value="1"/>
</dbReference>
<dbReference type="CDD" id="cd00303">
    <property type="entry name" value="retropepsin_like"/>
    <property type="match status" value="1"/>
</dbReference>
<dbReference type="InterPro" id="IPR021109">
    <property type="entry name" value="Peptidase_aspartic_dom_sf"/>
</dbReference>
<dbReference type="Proteomes" id="UP001457282">
    <property type="component" value="Unassembled WGS sequence"/>
</dbReference>
<dbReference type="PANTHER" id="PTHR33067">
    <property type="entry name" value="RNA-DIRECTED DNA POLYMERASE-RELATED"/>
    <property type="match status" value="1"/>
</dbReference>